<proteinExistence type="predicted"/>
<dbReference type="Proteomes" id="UP000824120">
    <property type="component" value="Chromosome 8"/>
</dbReference>
<name>A0A9J5XWG4_SOLCO</name>
<comment type="caution">
    <text evidence="1">The sequence shown here is derived from an EMBL/GenBank/DDBJ whole genome shotgun (WGS) entry which is preliminary data.</text>
</comment>
<dbReference type="AlphaFoldDB" id="A0A9J5XWG4"/>
<protein>
    <submittedName>
        <fullName evidence="1">Uncharacterized protein</fullName>
    </submittedName>
</protein>
<gene>
    <name evidence="1" type="ORF">H5410_043181</name>
</gene>
<sequence>MVKPFIHPPLAPAKSEIQQRPKPTFSNKFTILAKYPWLPPPKPISLISAKSFDKGAYSSSSIQTKESYNMKASETFAQAINPELTKSIISILKEEILILLFHRFCLLWH</sequence>
<dbReference type="EMBL" id="JACXVP010000008">
    <property type="protein sequence ID" value="KAG5592667.1"/>
    <property type="molecule type" value="Genomic_DNA"/>
</dbReference>
<organism evidence="1 2">
    <name type="scientific">Solanum commersonii</name>
    <name type="common">Commerson's wild potato</name>
    <name type="synonym">Commerson's nightshade</name>
    <dbReference type="NCBI Taxonomy" id="4109"/>
    <lineage>
        <taxon>Eukaryota</taxon>
        <taxon>Viridiplantae</taxon>
        <taxon>Streptophyta</taxon>
        <taxon>Embryophyta</taxon>
        <taxon>Tracheophyta</taxon>
        <taxon>Spermatophyta</taxon>
        <taxon>Magnoliopsida</taxon>
        <taxon>eudicotyledons</taxon>
        <taxon>Gunneridae</taxon>
        <taxon>Pentapetalae</taxon>
        <taxon>asterids</taxon>
        <taxon>lamiids</taxon>
        <taxon>Solanales</taxon>
        <taxon>Solanaceae</taxon>
        <taxon>Solanoideae</taxon>
        <taxon>Solaneae</taxon>
        <taxon>Solanum</taxon>
    </lineage>
</organism>
<accession>A0A9J5XWG4</accession>
<reference evidence="1 2" key="1">
    <citation type="submission" date="2020-09" db="EMBL/GenBank/DDBJ databases">
        <title>De no assembly of potato wild relative species, Solanum commersonii.</title>
        <authorList>
            <person name="Cho K."/>
        </authorList>
    </citation>
    <scope>NUCLEOTIDE SEQUENCE [LARGE SCALE GENOMIC DNA]</scope>
    <source>
        <strain evidence="1">LZ3.2</strain>
        <tissue evidence="1">Leaf</tissue>
    </source>
</reference>
<evidence type="ECO:0000313" key="1">
    <source>
        <dbReference type="EMBL" id="KAG5592667.1"/>
    </source>
</evidence>
<keyword evidence="2" id="KW-1185">Reference proteome</keyword>
<evidence type="ECO:0000313" key="2">
    <source>
        <dbReference type="Proteomes" id="UP000824120"/>
    </source>
</evidence>
<dbReference type="OrthoDB" id="1328733at2759"/>